<keyword evidence="4 7" id="KW-0812">Transmembrane</keyword>
<dbReference type="Gene3D" id="1.10.3720.10">
    <property type="entry name" value="MetI-like"/>
    <property type="match status" value="1"/>
</dbReference>
<keyword evidence="5 7" id="KW-1133">Transmembrane helix</keyword>
<feature type="transmembrane region" description="Helical" evidence="7">
    <location>
        <begin position="23"/>
        <end position="43"/>
    </location>
</feature>
<protein>
    <submittedName>
        <fullName evidence="9">Carbohydrate ABC transporter permease</fullName>
    </submittedName>
</protein>
<feature type="transmembrane region" description="Helical" evidence="7">
    <location>
        <begin position="194"/>
        <end position="216"/>
    </location>
</feature>
<dbReference type="PROSITE" id="PS50928">
    <property type="entry name" value="ABC_TM1"/>
    <property type="match status" value="1"/>
</dbReference>
<evidence type="ECO:0000313" key="10">
    <source>
        <dbReference type="Proteomes" id="UP000774570"/>
    </source>
</evidence>
<dbReference type="EMBL" id="JAIBOA010000026">
    <property type="protein sequence ID" value="MBW8486732.1"/>
    <property type="molecule type" value="Genomic_DNA"/>
</dbReference>
<proteinExistence type="inferred from homology"/>
<feature type="domain" description="ABC transmembrane type-1" evidence="8">
    <location>
        <begin position="82"/>
        <end position="273"/>
    </location>
</feature>
<dbReference type="PANTHER" id="PTHR43744">
    <property type="entry name" value="ABC TRANSPORTER PERMEASE PROTEIN MG189-RELATED-RELATED"/>
    <property type="match status" value="1"/>
</dbReference>
<evidence type="ECO:0000259" key="8">
    <source>
        <dbReference type="PROSITE" id="PS50928"/>
    </source>
</evidence>
<dbReference type="RefSeq" id="WP_220169971.1">
    <property type="nucleotide sequence ID" value="NZ_JAIBOA010000026.1"/>
</dbReference>
<gene>
    <name evidence="9" type="ORF">K1Y72_30495</name>
</gene>
<keyword evidence="3" id="KW-1003">Cell membrane</keyword>
<comment type="similarity">
    <text evidence="7">Belongs to the binding-protein-dependent transport system permease family.</text>
</comment>
<accession>A0ABS7G4L2</accession>
<evidence type="ECO:0000256" key="1">
    <source>
        <dbReference type="ARBA" id="ARBA00004651"/>
    </source>
</evidence>
<evidence type="ECO:0000256" key="5">
    <source>
        <dbReference type="ARBA" id="ARBA00022989"/>
    </source>
</evidence>
<keyword evidence="2 7" id="KW-0813">Transport</keyword>
<comment type="caution">
    <text evidence="9">The sequence shown here is derived from an EMBL/GenBank/DDBJ whole genome shotgun (WGS) entry which is preliminary data.</text>
</comment>
<feature type="transmembrane region" description="Helical" evidence="7">
    <location>
        <begin position="151"/>
        <end position="174"/>
    </location>
</feature>
<evidence type="ECO:0000256" key="4">
    <source>
        <dbReference type="ARBA" id="ARBA00022692"/>
    </source>
</evidence>
<sequence length="287" mass="31123">MTATGAPARRPTARTRTALARTVVYALLAGYAVVSLFPFAWMVSGSLKTDRDMLDPGAFLPAHPTVHVLADTWRELDFFGYFLNSLKVTGLTVLGVLVVYSLASYAFGVLRFPGRTLLYRFFVALLFVPSVTMLLPVVLLESEYNLLGTHLGLVLPLVNGTAPLSILLLTTAFAGVPRELREAAMMDGAGEARVFWSVYLPAVRPALVTVAMLTAIPTWNEYLLSRVSLDRPGTFTLPIALQNLTNSGVPQYNVLMAGALIVVVPVIILFCCLQRYFVNGLVGAVKG</sequence>
<comment type="subcellular location">
    <subcellularLocation>
        <location evidence="1 7">Cell membrane</location>
        <topology evidence="1 7">Multi-pass membrane protein</topology>
    </subcellularLocation>
</comment>
<feature type="transmembrane region" description="Helical" evidence="7">
    <location>
        <begin position="88"/>
        <end position="110"/>
    </location>
</feature>
<evidence type="ECO:0000256" key="7">
    <source>
        <dbReference type="RuleBase" id="RU363032"/>
    </source>
</evidence>
<evidence type="ECO:0000313" key="9">
    <source>
        <dbReference type="EMBL" id="MBW8486732.1"/>
    </source>
</evidence>
<dbReference type="SUPFAM" id="SSF161098">
    <property type="entry name" value="MetI-like"/>
    <property type="match status" value="1"/>
</dbReference>
<evidence type="ECO:0000256" key="6">
    <source>
        <dbReference type="ARBA" id="ARBA00023136"/>
    </source>
</evidence>
<organism evidence="9 10">
    <name type="scientific">Actinomadura parmotrematis</name>
    <dbReference type="NCBI Taxonomy" id="2864039"/>
    <lineage>
        <taxon>Bacteria</taxon>
        <taxon>Bacillati</taxon>
        <taxon>Actinomycetota</taxon>
        <taxon>Actinomycetes</taxon>
        <taxon>Streptosporangiales</taxon>
        <taxon>Thermomonosporaceae</taxon>
        <taxon>Actinomadura</taxon>
    </lineage>
</organism>
<dbReference type="Proteomes" id="UP000774570">
    <property type="component" value="Unassembled WGS sequence"/>
</dbReference>
<dbReference type="Pfam" id="PF00528">
    <property type="entry name" value="BPD_transp_1"/>
    <property type="match status" value="1"/>
</dbReference>
<name>A0ABS7G4L2_9ACTN</name>
<keyword evidence="10" id="KW-1185">Reference proteome</keyword>
<keyword evidence="6 7" id="KW-0472">Membrane</keyword>
<feature type="transmembrane region" description="Helical" evidence="7">
    <location>
        <begin position="254"/>
        <end position="273"/>
    </location>
</feature>
<dbReference type="InterPro" id="IPR035906">
    <property type="entry name" value="MetI-like_sf"/>
</dbReference>
<dbReference type="PANTHER" id="PTHR43744:SF3">
    <property type="entry name" value="LACTOSE TRANSPORT SYSTEM PERMEASE PROTEIN LACG"/>
    <property type="match status" value="1"/>
</dbReference>
<dbReference type="CDD" id="cd06261">
    <property type="entry name" value="TM_PBP2"/>
    <property type="match status" value="1"/>
</dbReference>
<reference evidence="9 10" key="1">
    <citation type="submission" date="2021-07" db="EMBL/GenBank/DDBJ databases">
        <title>Actinomadura sp. PM05-2 isolated from lichen.</title>
        <authorList>
            <person name="Somphong A."/>
            <person name="Phongsopitanun W."/>
            <person name="Tanasupawat S."/>
            <person name="Peongsungnone V."/>
        </authorList>
    </citation>
    <scope>NUCLEOTIDE SEQUENCE [LARGE SCALE GENOMIC DNA]</scope>
    <source>
        <strain evidence="9 10">PM05-2</strain>
    </source>
</reference>
<evidence type="ECO:0000256" key="3">
    <source>
        <dbReference type="ARBA" id="ARBA00022475"/>
    </source>
</evidence>
<feature type="transmembrane region" description="Helical" evidence="7">
    <location>
        <begin position="117"/>
        <end position="139"/>
    </location>
</feature>
<evidence type="ECO:0000256" key="2">
    <source>
        <dbReference type="ARBA" id="ARBA00022448"/>
    </source>
</evidence>
<dbReference type="InterPro" id="IPR000515">
    <property type="entry name" value="MetI-like"/>
</dbReference>